<dbReference type="InterPro" id="IPR011051">
    <property type="entry name" value="RmlC_Cupin_sf"/>
</dbReference>
<dbReference type="Gene3D" id="2.60.120.10">
    <property type="entry name" value="Jelly Rolls"/>
    <property type="match status" value="1"/>
</dbReference>
<evidence type="ECO:0000313" key="3">
    <source>
        <dbReference type="Proteomes" id="UP000541352"/>
    </source>
</evidence>
<dbReference type="InterPro" id="IPR013096">
    <property type="entry name" value="Cupin_2"/>
</dbReference>
<dbReference type="AlphaFoldDB" id="A0A7W6ENN0"/>
<proteinExistence type="predicted"/>
<dbReference type="GO" id="GO:0016853">
    <property type="term" value="F:isomerase activity"/>
    <property type="evidence" value="ECO:0007669"/>
    <property type="project" value="UniProtKB-KW"/>
</dbReference>
<evidence type="ECO:0000259" key="1">
    <source>
        <dbReference type="Pfam" id="PF07883"/>
    </source>
</evidence>
<dbReference type="SUPFAM" id="SSF51182">
    <property type="entry name" value="RmlC-like cupins"/>
    <property type="match status" value="1"/>
</dbReference>
<keyword evidence="2" id="KW-0413">Isomerase</keyword>
<reference evidence="2 3" key="1">
    <citation type="submission" date="2020-08" db="EMBL/GenBank/DDBJ databases">
        <title>Genomic Encyclopedia of Type Strains, Phase IV (KMG-IV): sequencing the most valuable type-strain genomes for metagenomic binning, comparative biology and taxonomic classification.</title>
        <authorList>
            <person name="Goeker M."/>
        </authorList>
    </citation>
    <scope>NUCLEOTIDE SEQUENCE [LARGE SCALE GENOMIC DNA]</scope>
    <source>
        <strain evidence="2 3">DSM 17976</strain>
    </source>
</reference>
<keyword evidence="3" id="KW-1185">Reference proteome</keyword>
<dbReference type="RefSeq" id="WP_183971326.1">
    <property type="nucleotide sequence ID" value="NZ_JACIBY010000001.1"/>
</dbReference>
<feature type="domain" description="Cupin type-2" evidence="1">
    <location>
        <begin position="35"/>
        <end position="88"/>
    </location>
</feature>
<gene>
    <name evidence="2" type="ORF">FHS57_000575</name>
</gene>
<name>A0A7W6ENN0_9BACT</name>
<dbReference type="Proteomes" id="UP000541352">
    <property type="component" value="Unassembled WGS sequence"/>
</dbReference>
<protein>
    <submittedName>
        <fullName evidence="2">Mannose-6-phosphate isomerase-like protein (Cupin superfamily)</fullName>
    </submittedName>
</protein>
<dbReference type="EMBL" id="JACIBY010000001">
    <property type="protein sequence ID" value="MBB3836593.1"/>
    <property type="molecule type" value="Genomic_DNA"/>
</dbReference>
<comment type="caution">
    <text evidence="2">The sequence shown here is derived from an EMBL/GenBank/DDBJ whole genome shotgun (WGS) entry which is preliminary data.</text>
</comment>
<evidence type="ECO:0000313" key="2">
    <source>
        <dbReference type="EMBL" id="MBB3836593.1"/>
    </source>
</evidence>
<accession>A0A7W6ENN0</accession>
<sequence length="101" mass="11600">MFANKISLAEASQKLSQHSEEFISLFRRSNLEVELYQPHLVDKQTPHDRDEAYIIASGSATFELEGNVTEVETGDFLFVPAHAAHKFTRFSEDFSTWVLFF</sequence>
<dbReference type="Pfam" id="PF07883">
    <property type="entry name" value="Cupin_2"/>
    <property type="match status" value="1"/>
</dbReference>
<organism evidence="2 3">
    <name type="scientific">Runella defluvii</name>
    <dbReference type="NCBI Taxonomy" id="370973"/>
    <lineage>
        <taxon>Bacteria</taxon>
        <taxon>Pseudomonadati</taxon>
        <taxon>Bacteroidota</taxon>
        <taxon>Cytophagia</taxon>
        <taxon>Cytophagales</taxon>
        <taxon>Spirosomataceae</taxon>
        <taxon>Runella</taxon>
    </lineage>
</organism>
<dbReference type="InterPro" id="IPR014710">
    <property type="entry name" value="RmlC-like_jellyroll"/>
</dbReference>